<evidence type="ECO:0000313" key="1">
    <source>
        <dbReference type="EMBL" id="OAJ92433.1"/>
    </source>
</evidence>
<organism evidence="1 2">
    <name type="scientific">Vibrio bivalvicida</name>
    <dbReference type="NCBI Taxonomy" id="1276888"/>
    <lineage>
        <taxon>Bacteria</taxon>
        <taxon>Pseudomonadati</taxon>
        <taxon>Pseudomonadota</taxon>
        <taxon>Gammaproteobacteria</taxon>
        <taxon>Vibrionales</taxon>
        <taxon>Vibrionaceae</taxon>
        <taxon>Vibrio</taxon>
        <taxon>Vibrio oreintalis group</taxon>
    </lineage>
</organism>
<dbReference type="AlphaFoldDB" id="A0A177XUX1"/>
<sequence>MIKQTTDAIYTTRFLNLLRQDFKSWTAYKVGIIDAKGNLIRKPKSNETQHYTKFHSLVRNIKQQIEKVGGRPASTALAAKLLLSEANIAGDHGGDADDIAAGAPSGNIVNKGPMAFKKFRKKDEKRNARATKKRA</sequence>
<dbReference type="Proteomes" id="UP000078406">
    <property type="component" value="Unassembled WGS sequence"/>
</dbReference>
<reference evidence="1 2" key="1">
    <citation type="journal article" date="2016" name="Syst. Appl. Microbiol.">
        <title>Vibrio bivalvicida sp. nov., a novel larval pathogen for bivalve molluscs reared in a hatchery.</title>
        <authorList>
            <person name="Dubert J."/>
            <person name="Romalde J.L."/>
            <person name="Prado S."/>
            <person name="Barja J.L."/>
        </authorList>
    </citation>
    <scope>NUCLEOTIDE SEQUENCE [LARGE SCALE GENOMIC DNA]</scope>
    <source>
        <strain evidence="1 2">605</strain>
    </source>
</reference>
<comment type="caution">
    <text evidence="1">The sequence shown here is derived from an EMBL/GenBank/DDBJ whole genome shotgun (WGS) entry which is preliminary data.</text>
</comment>
<name>A0A177XUX1_9VIBR</name>
<dbReference type="RefSeq" id="WP_054962509.1">
    <property type="nucleotide sequence ID" value="NZ_LLEI02000083.1"/>
</dbReference>
<evidence type="ECO:0000313" key="2">
    <source>
        <dbReference type="Proteomes" id="UP000078406"/>
    </source>
</evidence>
<accession>A0A177XUX1</accession>
<protein>
    <submittedName>
        <fullName evidence="1">Uncharacterized protein</fullName>
    </submittedName>
</protein>
<proteinExistence type="predicted"/>
<gene>
    <name evidence="1" type="ORF">APB76_20785</name>
</gene>
<dbReference type="EMBL" id="LLEI02000083">
    <property type="protein sequence ID" value="OAJ92433.1"/>
    <property type="molecule type" value="Genomic_DNA"/>
</dbReference>